<keyword evidence="4 5" id="KW-0472">Membrane</keyword>
<dbReference type="PRINTS" id="PR00252">
    <property type="entry name" value="NRIONCHANNEL"/>
</dbReference>
<proteinExistence type="inferred from homology"/>
<sequence length="407" mass="46226">MARFILSVILIWFLNACSQAQTGNNMKALMTKLFITDGYNKEVRPSLNQSEPLRVDLDLFLVAVNGIDEVGQKLITTGFVDIYWKDEYLQWAPATYGDLSTIYVSQDKIWKPDISLQNGFKKLDELGNGFIKVIIEKDGMLRWSPFEIFETKCDINIEKFPFDEQTCDIIFVVWSYSISEVKISKGLKGINFYNFKGNGEWKVVSTSATVDSSAETRVKFSLTVRRIPTFYLINVIAPIVLLAVLNIFTFALPVDCGEKMSYSITVFLSFAVFLSIVSSTLPKTAGSILEFYLMFQLGMGTIVVIVTAVELRLHFRSKPVPKWLQVVFTLSFIKYMRSKKNVGCSDNNTQNDSATMNGEVIKKERTHADSIELTWPDIIARVDMILFWVLLVAVIIMTLIIYLLLTN</sequence>
<dbReference type="InterPro" id="IPR006201">
    <property type="entry name" value="Neur_channel"/>
</dbReference>
<dbReference type="OrthoDB" id="6127156at2759"/>
<dbReference type="InterPro" id="IPR036719">
    <property type="entry name" value="Neuro-gated_channel_TM_sf"/>
</dbReference>
<dbReference type="InterPro" id="IPR006202">
    <property type="entry name" value="Neur_chan_lig-bd"/>
</dbReference>
<dbReference type="GO" id="GO:0004888">
    <property type="term" value="F:transmembrane signaling receptor activity"/>
    <property type="evidence" value="ECO:0007669"/>
    <property type="project" value="InterPro"/>
</dbReference>
<name>A0A6J8ACW7_MYTCO</name>
<dbReference type="PROSITE" id="PS00236">
    <property type="entry name" value="NEUROTR_ION_CHANNEL"/>
    <property type="match status" value="1"/>
</dbReference>
<dbReference type="CDD" id="cd18989">
    <property type="entry name" value="LGIC_ECD_cation"/>
    <property type="match status" value="1"/>
</dbReference>
<dbReference type="SUPFAM" id="SSF90112">
    <property type="entry name" value="Neurotransmitter-gated ion-channel transmembrane pore"/>
    <property type="match status" value="1"/>
</dbReference>
<keyword evidence="5" id="KW-0407">Ion channel</keyword>
<dbReference type="InterPro" id="IPR036734">
    <property type="entry name" value="Neur_chan_lig-bd_sf"/>
</dbReference>
<dbReference type="Pfam" id="PF02932">
    <property type="entry name" value="Neur_chan_memb"/>
    <property type="match status" value="1"/>
</dbReference>
<dbReference type="Pfam" id="PF02931">
    <property type="entry name" value="Neur_chan_LBD"/>
    <property type="match status" value="1"/>
</dbReference>
<dbReference type="FunFam" id="2.70.170.10:FF:000028">
    <property type="entry name" value="AcetylCholine Receptor"/>
    <property type="match status" value="1"/>
</dbReference>
<feature type="transmembrane region" description="Helical" evidence="5">
    <location>
        <begin position="264"/>
        <end position="281"/>
    </location>
</feature>
<evidence type="ECO:0000256" key="4">
    <source>
        <dbReference type="ARBA" id="ARBA00023136"/>
    </source>
</evidence>
<protein>
    <submittedName>
        <fullName evidence="8">CHRNA6</fullName>
    </submittedName>
</protein>
<dbReference type="GO" id="GO:0016020">
    <property type="term" value="C:membrane"/>
    <property type="evidence" value="ECO:0007669"/>
    <property type="project" value="UniProtKB-SubCell"/>
</dbReference>
<evidence type="ECO:0000256" key="3">
    <source>
        <dbReference type="ARBA" id="ARBA00022989"/>
    </source>
</evidence>
<keyword evidence="2 5" id="KW-0812">Transmembrane</keyword>
<comment type="subcellular location">
    <subcellularLocation>
        <location evidence="1">Membrane</location>
        <topology evidence="1">Multi-pass membrane protein</topology>
    </subcellularLocation>
</comment>
<evidence type="ECO:0000256" key="5">
    <source>
        <dbReference type="RuleBase" id="RU000687"/>
    </source>
</evidence>
<dbReference type="Gene3D" id="1.20.58.390">
    <property type="entry name" value="Neurotransmitter-gated ion-channel transmembrane domain"/>
    <property type="match status" value="1"/>
</dbReference>
<evidence type="ECO:0000259" key="7">
    <source>
        <dbReference type="Pfam" id="PF02932"/>
    </source>
</evidence>
<dbReference type="Proteomes" id="UP000507470">
    <property type="component" value="Unassembled WGS sequence"/>
</dbReference>
<evidence type="ECO:0000313" key="9">
    <source>
        <dbReference type="Proteomes" id="UP000507470"/>
    </source>
</evidence>
<keyword evidence="5" id="KW-0406">Ion transport</keyword>
<evidence type="ECO:0000313" key="8">
    <source>
        <dbReference type="EMBL" id="CAC5366003.1"/>
    </source>
</evidence>
<feature type="domain" description="Neurotransmitter-gated ion-channel transmembrane" evidence="7">
    <location>
        <begin position="235"/>
        <end position="342"/>
    </location>
</feature>
<accession>A0A6J8ACW7</accession>
<dbReference type="EMBL" id="CACVKT020001211">
    <property type="protein sequence ID" value="CAC5366003.1"/>
    <property type="molecule type" value="Genomic_DNA"/>
</dbReference>
<comment type="similarity">
    <text evidence="5">Belongs to the ligand-gated ion channel (TC 1.A.9) family.</text>
</comment>
<keyword evidence="5" id="KW-0813">Transport</keyword>
<dbReference type="CDD" id="cd19051">
    <property type="entry name" value="LGIC_TM_cation"/>
    <property type="match status" value="1"/>
</dbReference>
<dbReference type="Gene3D" id="2.70.170.10">
    <property type="entry name" value="Neurotransmitter-gated ion-channel ligand-binding domain"/>
    <property type="match status" value="1"/>
</dbReference>
<feature type="transmembrane region" description="Helical" evidence="5">
    <location>
        <begin position="385"/>
        <end position="405"/>
    </location>
</feature>
<keyword evidence="9" id="KW-1185">Reference proteome</keyword>
<feature type="transmembrane region" description="Helical" evidence="5">
    <location>
        <begin position="293"/>
        <end position="313"/>
    </location>
</feature>
<gene>
    <name evidence="8" type="ORF">MCOR_6466</name>
</gene>
<evidence type="ECO:0000256" key="1">
    <source>
        <dbReference type="ARBA" id="ARBA00004141"/>
    </source>
</evidence>
<evidence type="ECO:0000259" key="6">
    <source>
        <dbReference type="Pfam" id="PF02931"/>
    </source>
</evidence>
<keyword evidence="3 5" id="KW-1133">Transmembrane helix</keyword>
<dbReference type="PANTHER" id="PTHR18945">
    <property type="entry name" value="NEUROTRANSMITTER GATED ION CHANNEL"/>
    <property type="match status" value="1"/>
</dbReference>
<dbReference type="SUPFAM" id="SSF63712">
    <property type="entry name" value="Nicotinic receptor ligand binding domain-like"/>
    <property type="match status" value="1"/>
</dbReference>
<feature type="transmembrane region" description="Helical" evidence="5">
    <location>
        <begin position="230"/>
        <end position="252"/>
    </location>
</feature>
<organism evidence="8 9">
    <name type="scientific">Mytilus coruscus</name>
    <name type="common">Sea mussel</name>
    <dbReference type="NCBI Taxonomy" id="42192"/>
    <lineage>
        <taxon>Eukaryota</taxon>
        <taxon>Metazoa</taxon>
        <taxon>Spiralia</taxon>
        <taxon>Lophotrochozoa</taxon>
        <taxon>Mollusca</taxon>
        <taxon>Bivalvia</taxon>
        <taxon>Autobranchia</taxon>
        <taxon>Pteriomorphia</taxon>
        <taxon>Mytilida</taxon>
        <taxon>Mytiloidea</taxon>
        <taxon>Mytilidae</taxon>
        <taxon>Mytilinae</taxon>
        <taxon>Mytilus</taxon>
    </lineage>
</organism>
<dbReference type="InterPro" id="IPR038050">
    <property type="entry name" value="Neuro_actylchol_rec"/>
</dbReference>
<evidence type="ECO:0000256" key="2">
    <source>
        <dbReference type="ARBA" id="ARBA00022692"/>
    </source>
</evidence>
<feature type="domain" description="Neurotransmitter-gated ion-channel ligand-binding" evidence="6">
    <location>
        <begin position="29"/>
        <end position="226"/>
    </location>
</feature>
<feature type="signal peptide" evidence="5">
    <location>
        <begin position="1"/>
        <end position="20"/>
    </location>
</feature>
<dbReference type="InterPro" id="IPR018000">
    <property type="entry name" value="Neurotransmitter_ion_chnl_CS"/>
</dbReference>
<keyword evidence="5" id="KW-0732">Signal</keyword>
<reference evidence="8 9" key="1">
    <citation type="submission" date="2020-06" db="EMBL/GenBank/DDBJ databases">
        <authorList>
            <person name="Li R."/>
            <person name="Bekaert M."/>
        </authorList>
    </citation>
    <scope>NUCLEOTIDE SEQUENCE [LARGE SCALE GENOMIC DNA]</scope>
    <source>
        <strain evidence="9">wild</strain>
    </source>
</reference>
<dbReference type="GO" id="GO:0005230">
    <property type="term" value="F:extracellular ligand-gated monoatomic ion channel activity"/>
    <property type="evidence" value="ECO:0007669"/>
    <property type="project" value="InterPro"/>
</dbReference>
<dbReference type="InterPro" id="IPR006029">
    <property type="entry name" value="Neurotrans-gated_channel_TM"/>
</dbReference>
<dbReference type="AlphaFoldDB" id="A0A6J8ACW7"/>
<feature type="chain" id="PRO_5027136147" evidence="5">
    <location>
        <begin position="21"/>
        <end position="407"/>
    </location>
</feature>